<feature type="transmembrane region" description="Helical" evidence="1">
    <location>
        <begin position="118"/>
        <end position="140"/>
    </location>
</feature>
<proteinExistence type="predicted"/>
<feature type="transmembrane region" description="Helical" evidence="1">
    <location>
        <begin position="23"/>
        <end position="44"/>
    </location>
</feature>
<comment type="caution">
    <text evidence="2">The sequence shown here is derived from an EMBL/GenBank/DDBJ whole genome shotgun (WGS) entry which is preliminary data.</text>
</comment>
<organism evidence="2 3">
    <name type="scientific">Streptomyces lienomycini</name>
    <dbReference type="NCBI Taxonomy" id="284035"/>
    <lineage>
        <taxon>Bacteria</taxon>
        <taxon>Bacillati</taxon>
        <taxon>Actinomycetota</taxon>
        <taxon>Actinomycetes</taxon>
        <taxon>Kitasatosporales</taxon>
        <taxon>Streptomycetaceae</taxon>
        <taxon>Streptomyces</taxon>
    </lineage>
</organism>
<keyword evidence="1" id="KW-1133">Transmembrane helix</keyword>
<dbReference type="RefSeq" id="WP_344505555.1">
    <property type="nucleotide sequence ID" value="NZ_BAAATN010000047.1"/>
</dbReference>
<evidence type="ECO:0008006" key="4">
    <source>
        <dbReference type="Google" id="ProtNLM"/>
    </source>
</evidence>
<evidence type="ECO:0000313" key="3">
    <source>
        <dbReference type="Proteomes" id="UP001595855"/>
    </source>
</evidence>
<keyword evidence="1" id="KW-0812">Transmembrane</keyword>
<feature type="transmembrane region" description="Helical" evidence="1">
    <location>
        <begin position="75"/>
        <end position="98"/>
    </location>
</feature>
<dbReference type="EMBL" id="JBHSJO010000003">
    <property type="protein sequence ID" value="MFC5020513.1"/>
    <property type="molecule type" value="Genomic_DNA"/>
</dbReference>
<keyword evidence="1" id="KW-0472">Membrane</keyword>
<protein>
    <recommendedName>
        <fullName evidence="4">Integral membrane protein</fullName>
    </recommendedName>
</protein>
<accession>A0ABV9X6Z9</accession>
<dbReference type="Proteomes" id="UP001595855">
    <property type="component" value="Unassembled WGS sequence"/>
</dbReference>
<reference evidence="3" key="1">
    <citation type="journal article" date="2019" name="Int. J. Syst. Evol. Microbiol.">
        <title>The Global Catalogue of Microorganisms (GCM) 10K type strain sequencing project: providing services to taxonomists for standard genome sequencing and annotation.</title>
        <authorList>
            <consortium name="The Broad Institute Genomics Platform"/>
            <consortium name="The Broad Institute Genome Sequencing Center for Infectious Disease"/>
            <person name="Wu L."/>
            <person name="Ma J."/>
        </authorList>
    </citation>
    <scope>NUCLEOTIDE SEQUENCE [LARGE SCALE GENOMIC DNA]</scope>
    <source>
        <strain evidence="3">CGMCC 4.1542</strain>
    </source>
</reference>
<gene>
    <name evidence="2" type="ORF">ACFPRC_37515</name>
</gene>
<sequence>MPAAFVVPNVAAAMAWEDENSGLYGLLLSVSAASLMFALLFLCTKYWRSVRDVRWAEAARSRSDGRRWQEFASNLQIGVFMALFGFFLGVAILVTAIVEGELPTNSEPDPNPYAHTLLHPATPLAGLPVATGMITVFVLARRGRR</sequence>
<name>A0ABV9X6Z9_9ACTN</name>
<evidence type="ECO:0000256" key="1">
    <source>
        <dbReference type="SAM" id="Phobius"/>
    </source>
</evidence>
<evidence type="ECO:0000313" key="2">
    <source>
        <dbReference type="EMBL" id="MFC5020513.1"/>
    </source>
</evidence>
<keyword evidence="3" id="KW-1185">Reference proteome</keyword>